<dbReference type="EMBL" id="FOZV01000002">
    <property type="protein sequence ID" value="SFS43717.1"/>
    <property type="molecule type" value="Genomic_DNA"/>
</dbReference>
<dbReference type="RefSeq" id="WP_092307954.1">
    <property type="nucleotide sequence ID" value="NZ_FOZV01000002.1"/>
</dbReference>
<dbReference type="Gene3D" id="3.30.1660.10">
    <property type="entry name" value="Flavin-binding protein dodecin"/>
    <property type="match status" value="1"/>
</dbReference>
<keyword evidence="2" id="KW-1185">Reference proteome</keyword>
<dbReference type="InterPro" id="IPR025543">
    <property type="entry name" value="Dodecin-like"/>
</dbReference>
<dbReference type="InterPro" id="IPR009923">
    <property type="entry name" value="Dodecin"/>
</dbReference>
<evidence type="ECO:0008006" key="3">
    <source>
        <dbReference type="Google" id="ProtNLM"/>
    </source>
</evidence>
<evidence type="ECO:0000313" key="1">
    <source>
        <dbReference type="EMBL" id="SFS43717.1"/>
    </source>
</evidence>
<dbReference type="SUPFAM" id="SSF89807">
    <property type="entry name" value="Dodecin-like"/>
    <property type="match status" value="1"/>
</dbReference>
<dbReference type="InterPro" id="IPR036694">
    <property type="entry name" value="Dodecin-like_sf"/>
</dbReference>
<accession>A0A1I6PU10</accession>
<dbReference type="Pfam" id="PF07311">
    <property type="entry name" value="Dodecin"/>
    <property type="match status" value="1"/>
</dbReference>
<gene>
    <name evidence="1" type="ORF">SAMN05192570_1277</name>
</gene>
<name>A0A1I6PU10_9CAUL</name>
<dbReference type="STRING" id="871741.SAMN05192570_1277"/>
<dbReference type="OrthoDB" id="9805449at2"/>
<evidence type="ECO:0000313" key="2">
    <source>
        <dbReference type="Proteomes" id="UP000198788"/>
    </source>
</evidence>
<organism evidence="1 2">
    <name type="scientific">Brevundimonas viscosa</name>
    <dbReference type="NCBI Taxonomy" id="871741"/>
    <lineage>
        <taxon>Bacteria</taxon>
        <taxon>Pseudomonadati</taxon>
        <taxon>Pseudomonadota</taxon>
        <taxon>Alphaproteobacteria</taxon>
        <taxon>Caulobacterales</taxon>
        <taxon>Caulobacteraceae</taxon>
        <taxon>Brevundimonas</taxon>
    </lineage>
</organism>
<dbReference type="PANTHER" id="PTHR39324">
    <property type="entry name" value="CALCIUM DODECIN"/>
    <property type="match status" value="1"/>
</dbReference>
<proteinExistence type="predicted"/>
<reference evidence="2" key="1">
    <citation type="submission" date="2016-10" db="EMBL/GenBank/DDBJ databases">
        <authorList>
            <person name="Varghese N."/>
            <person name="Submissions S."/>
        </authorList>
    </citation>
    <scope>NUCLEOTIDE SEQUENCE [LARGE SCALE GENOMIC DNA]</scope>
    <source>
        <strain evidence="2">CGMCC 1.10683</strain>
    </source>
</reference>
<protein>
    <recommendedName>
        <fullName evidence="3">Dodecin domain-containing protein</fullName>
    </recommendedName>
</protein>
<dbReference type="AlphaFoldDB" id="A0A1I6PU10"/>
<dbReference type="Proteomes" id="UP000198788">
    <property type="component" value="Unassembled WGS sequence"/>
</dbReference>
<dbReference type="PANTHER" id="PTHR39324:SF1">
    <property type="entry name" value="CALCIUM DODECIN"/>
    <property type="match status" value="1"/>
</dbReference>
<sequence length="69" mass="7699">MTMLKVIEVLAESDDSWEDAAQKAVAEASETLRHVRSIYLENLQATVESGRIARYRINAKITFALDSGD</sequence>